<proteinExistence type="predicted"/>
<comment type="caution">
    <text evidence="2">The sequence shown here is derived from an EMBL/GenBank/DDBJ whole genome shotgun (WGS) entry which is preliminary data.</text>
</comment>
<sequence>MLALLGLLLVIWLVCIVLGVVIKGLFWLIVVGAVLFVATALVGFVKREALGRGR</sequence>
<evidence type="ECO:0000313" key="2">
    <source>
        <dbReference type="EMBL" id="MFC3512310.1"/>
    </source>
</evidence>
<evidence type="ECO:0008006" key="4">
    <source>
        <dbReference type="Google" id="ProtNLM"/>
    </source>
</evidence>
<gene>
    <name evidence="2" type="ORF">ACFORO_19210</name>
</gene>
<reference evidence="3" key="1">
    <citation type="journal article" date="2019" name="Int. J. Syst. Evol. Microbiol.">
        <title>The Global Catalogue of Microorganisms (GCM) 10K type strain sequencing project: providing services to taxonomists for standard genome sequencing and annotation.</title>
        <authorList>
            <consortium name="The Broad Institute Genomics Platform"/>
            <consortium name="The Broad Institute Genome Sequencing Center for Infectious Disease"/>
            <person name="Wu L."/>
            <person name="Ma J."/>
        </authorList>
    </citation>
    <scope>NUCLEOTIDE SEQUENCE [LARGE SCALE GENOMIC DNA]</scope>
    <source>
        <strain evidence="3">CGMCC 4.7682</strain>
    </source>
</reference>
<evidence type="ECO:0000256" key="1">
    <source>
        <dbReference type="SAM" id="Phobius"/>
    </source>
</evidence>
<keyword evidence="1" id="KW-1133">Transmembrane helix</keyword>
<keyword evidence="3" id="KW-1185">Reference proteome</keyword>
<dbReference type="EMBL" id="JBHRWI010000022">
    <property type="protein sequence ID" value="MFC3512310.1"/>
    <property type="molecule type" value="Genomic_DNA"/>
</dbReference>
<keyword evidence="1" id="KW-0472">Membrane</keyword>
<accession>A0ABV7QG75</accession>
<dbReference type="Proteomes" id="UP001595764">
    <property type="component" value="Unassembled WGS sequence"/>
</dbReference>
<keyword evidence="1" id="KW-0812">Transmembrane</keyword>
<name>A0ABV7QG75_9PSEU</name>
<feature type="transmembrane region" description="Helical" evidence="1">
    <location>
        <begin position="29"/>
        <end position="45"/>
    </location>
</feature>
<dbReference type="RefSeq" id="WP_344273237.1">
    <property type="nucleotide sequence ID" value="NZ_JBHMAY010000025.1"/>
</dbReference>
<evidence type="ECO:0000313" key="3">
    <source>
        <dbReference type="Proteomes" id="UP001595764"/>
    </source>
</evidence>
<protein>
    <recommendedName>
        <fullName evidence="4">Hydrophobic protein</fullName>
    </recommendedName>
</protein>
<organism evidence="2 3">
    <name type="scientific">Amycolatopsis halotolerans</name>
    <dbReference type="NCBI Taxonomy" id="330083"/>
    <lineage>
        <taxon>Bacteria</taxon>
        <taxon>Bacillati</taxon>
        <taxon>Actinomycetota</taxon>
        <taxon>Actinomycetes</taxon>
        <taxon>Pseudonocardiales</taxon>
        <taxon>Pseudonocardiaceae</taxon>
        <taxon>Amycolatopsis</taxon>
    </lineage>
</organism>